<dbReference type="AlphaFoldDB" id="A0A0H3DD54"/>
<protein>
    <submittedName>
        <fullName evidence="2">NTPase-like protein</fullName>
    </submittedName>
</protein>
<dbReference type="PRINTS" id="PR00364">
    <property type="entry name" value="DISEASERSIST"/>
</dbReference>
<dbReference type="SMART" id="SM00382">
    <property type="entry name" value="AAA"/>
    <property type="match status" value="1"/>
</dbReference>
<name>A0A0H3DD54_AMYMU</name>
<dbReference type="KEGG" id="amd:AMED_6921"/>
<dbReference type="OrthoDB" id="3311584at2"/>
<dbReference type="Gene3D" id="3.40.50.300">
    <property type="entry name" value="P-loop containing nucleotide triphosphate hydrolases"/>
    <property type="match status" value="1"/>
</dbReference>
<dbReference type="GeneID" id="92874571"/>
<dbReference type="GO" id="GO:0043531">
    <property type="term" value="F:ADP binding"/>
    <property type="evidence" value="ECO:0007669"/>
    <property type="project" value="InterPro"/>
</dbReference>
<dbReference type="EMBL" id="CP002000">
    <property type="protein sequence ID" value="ADJ48641.1"/>
    <property type="molecule type" value="Genomic_DNA"/>
</dbReference>
<evidence type="ECO:0000313" key="2">
    <source>
        <dbReference type="EMBL" id="ADJ48641.1"/>
    </source>
</evidence>
<evidence type="ECO:0000313" key="3">
    <source>
        <dbReference type="Proteomes" id="UP000000328"/>
    </source>
</evidence>
<dbReference type="SUPFAM" id="SSF52540">
    <property type="entry name" value="P-loop containing nucleoside triphosphate hydrolases"/>
    <property type="match status" value="1"/>
</dbReference>
<feature type="domain" description="AAA+ ATPase" evidence="1">
    <location>
        <begin position="233"/>
        <end position="391"/>
    </location>
</feature>
<dbReference type="PANTHER" id="PTHR47691">
    <property type="entry name" value="REGULATOR-RELATED"/>
    <property type="match status" value="1"/>
</dbReference>
<dbReference type="PANTHER" id="PTHR47691:SF3">
    <property type="entry name" value="HTH-TYPE TRANSCRIPTIONAL REGULATOR RV0890C-RELATED"/>
    <property type="match status" value="1"/>
</dbReference>
<dbReference type="HOGENOM" id="CLU_004665_2_1_11"/>
<dbReference type="PATRIC" id="fig|749927.5.peg.7199"/>
<proteinExistence type="predicted"/>
<dbReference type="Pfam" id="PF13424">
    <property type="entry name" value="TPR_12"/>
    <property type="match status" value="1"/>
</dbReference>
<organism evidence="2 3">
    <name type="scientific">Amycolatopsis mediterranei (strain U-32)</name>
    <dbReference type="NCBI Taxonomy" id="749927"/>
    <lineage>
        <taxon>Bacteria</taxon>
        <taxon>Bacillati</taxon>
        <taxon>Actinomycetota</taxon>
        <taxon>Actinomycetes</taxon>
        <taxon>Pseudonocardiales</taxon>
        <taxon>Pseudonocardiaceae</taxon>
        <taxon>Amycolatopsis</taxon>
    </lineage>
</organism>
<sequence length="863" mass="94446">MARDPVHHSLFTFDIEDFSARYRNDRARLAVRAAVYRLVRESFTTAEIDWDSCTYQDCGDGALIIVPPEVSTVLLLDPLLPRLLAGLIDHNLRAPPPERIRVRVAVHAGEITRDEQGMTGHELVVVCRLLDAAELRTTLAHAGTPLAVGVSDHVYETIVRHGFRGIEPSTYHPVTVQVKKTRLHGWIHVPGSRVPPSFEAHGGETPPQQLLPDLPAFVGRAMEHRLLDKLSVESRLLVLSGPPGVGKSTVAMQWCHQVVDHYPDGQLYAHLGGPAGSVTVEQVLGHFLRGLGVAAPRVPVGLAEQSALFRSLTAGRRLLLVLDDVESADQVRALLPSSAVSTTVVTSRSRLSGLVANGGRLIEIAPLPEEDGVELLARLVGDGRIERERPCAQQLASLCAGLPLALCVAGARLVSHPRWSVEKVVAELVDEGRRLAGLSLAGDLSVQVVFDMSSETLSPPAARLYRLLGLHPGPDFEIGLAAAAVAVPTAEAERLVDEIVTANLLADPAADRYRLHDLIRLHARQQALAHEPAEQRELALRRMLDWYLRTATDAGAVVTPHRTDVRRDFADVPVETVTFAGHADALEWLDRERVNLLAAARSAADNGWNTTAWQLADAMWGLFLYRTHYYDWLQFDLLAVQATVEDADREAEAGANDRLGLLFHALGRNDEALAHMATAAEIWRELGDRHRIAGSMERFGFAYLDQGRIEPALTHFEQALEGYRELRQQRSVGLALVSIGRALFTAGRPAEAEPPLAEAVAVLDGLEVPDPYNAARARIALARTEIQIGARERALERLRVAAAAMQAVNSPLGQADAEWALGELFEHAGEPRVAKGHYERTEEIYARLGNPGVDQVRERISRL</sequence>
<dbReference type="InterPro" id="IPR003593">
    <property type="entry name" value="AAA+_ATPase"/>
</dbReference>
<reference evidence="2 3" key="1">
    <citation type="journal article" date="2010" name="Cell Res.">
        <title>Complete genome sequence of the rifamycin SV-producing Amycolatopsis mediterranei U32 revealed its genetic characteristics in phylogeny and metabolism.</title>
        <authorList>
            <person name="Zhao W."/>
            <person name="Zhong Y."/>
            <person name="Yuan H."/>
            <person name="Wang J."/>
            <person name="Zheng H."/>
            <person name="Wang Y."/>
            <person name="Cen X."/>
            <person name="Xu F."/>
            <person name="Bai J."/>
            <person name="Han X."/>
            <person name="Lu G."/>
            <person name="Zhu Y."/>
            <person name="Shao Z."/>
            <person name="Yan H."/>
            <person name="Li C."/>
            <person name="Peng N."/>
            <person name="Zhang Z."/>
            <person name="Zhang Y."/>
            <person name="Lin W."/>
            <person name="Fan Y."/>
            <person name="Qin Z."/>
            <person name="Hu Y."/>
            <person name="Zhu B."/>
            <person name="Wang S."/>
            <person name="Ding X."/>
            <person name="Zhao G.P."/>
        </authorList>
    </citation>
    <scope>NUCLEOTIDE SEQUENCE [LARGE SCALE GENOMIC DNA]</scope>
    <source>
        <strain evidence="3">U-32</strain>
    </source>
</reference>
<dbReference type="eggNOG" id="COG3903">
    <property type="taxonomic scope" value="Bacteria"/>
</dbReference>
<dbReference type="InterPro" id="IPR011990">
    <property type="entry name" value="TPR-like_helical_dom_sf"/>
</dbReference>
<accession>A0A0H3DD54</accession>
<dbReference type="SUPFAM" id="SSF48452">
    <property type="entry name" value="TPR-like"/>
    <property type="match status" value="1"/>
</dbReference>
<dbReference type="RefSeq" id="WP_013228686.1">
    <property type="nucleotide sequence ID" value="NC_014318.1"/>
</dbReference>
<dbReference type="Proteomes" id="UP000000328">
    <property type="component" value="Chromosome"/>
</dbReference>
<gene>
    <name evidence="2" type="ordered locus">AMED_6921</name>
</gene>
<dbReference type="Pfam" id="PF00931">
    <property type="entry name" value="NB-ARC"/>
    <property type="match status" value="1"/>
</dbReference>
<dbReference type="InterPro" id="IPR027417">
    <property type="entry name" value="P-loop_NTPase"/>
</dbReference>
<dbReference type="Gene3D" id="1.25.40.10">
    <property type="entry name" value="Tetratricopeptide repeat domain"/>
    <property type="match status" value="1"/>
</dbReference>
<evidence type="ECO:0000259" key="1">
    <source>
        <dbReference type="SMART" id="SM00382"/>
    </source>
</evidence>
<dbReference type="InterPro" id="IPR002182">
    <property type="entry name" value="NB-ARC"/>
</dbReference>